<comment type="catalytic activity">
    <reaction evidence="4">
        <text>a ribonucleoside 5'-triphosphate + H2O = a ribonucleoside 5'-diphosphate + phosphate + H(+)</text>
        <dbReference type="Rhea" id="RHEA:23680"/>
        <dbReference type="ChEBI" id="CHEBI:15377"/>
        <dbReference type="ChEBI" id="CHEBI:15378"/>
        <dbReference type="ChEBI" id="CHEBI:43474"/>
        <dbReference type="ChEBI" id="CHEBI:57930"/>
        <dbReference type="ChEBI" id="CHEBI:61557"/>
        <dbReference type="EC" id="3.6.1.15"/>
    </reaction>
</comment>
<organism evidence="6">
    <name type="scientific">Thermogladius calderae</name>
    <dbReference type="NCBI Taxonomy" id="1200300"/>
    <lineage>
        <taxon>Archaea</taxon>
        <taxon>Thermoproteota</taxon>
        <taxon>Thermoprotei</taxon>
        <taxon>Desulfurococcales</taxon>
        <taxon>Desulfurococcaceae</taxon>
        <taxon>Thermogladius</taxon>
    </lineage>
</organism>
<dbReference type="InterPro" id="IPR027417">
    <property type="entry name" value="P-loop_NTPase"/>
</dbReference>
<dbReference type="Gene3D" id="3.40.50.300">
    <property type="entry name" value="P-loop containing nucleotide triphosphate hydrolases"/>
    <property type="match status" value="1"/>
</dbReference>
<accession>A0A7J3XZU9</accession>
<keyword evidence="2 4" id="KW-0378">Hydrolase</keyword>
<sequence>MGYMLVITGRPGVGKSTLFNRVVEMLRLNNLSVAGLIAFEERDMSGVRIGFKIQDLSTGDWAWLAKRDYSSHVRVGAYGVFVGEANRIVERALSKEVVAKSDVLCVDEVGPMELKLPSFKPLLIEALHLGKPSILVVHHRLSDPDILKLLESSEKLFLTFENRDMLNRTLPKSVVERIKG</sequence>
<keyword evidence="1 4" id="KW-0547">Nucleotide-binding</keyword>
<reference evidence="6" key="1">
    <citation type="journal article" date="2020" name="mSystems">
        <title>Genome- and Community-Level Interaction Insights into Carbon Utilization and Element Cycling Functions of Hydrothermarchaeota in Hydrothermal Sediment.</title>
        <authorList>
            <person name="Zhou Z."/>
            <person name="Liu Y."/>
            <person name="Xu W."/>
            <person name="Pan J."/>
            <person name="Luo Z.H."/>
            <person name="Li M."/>
        </authorList>
    </citation>
    <scope>NUCLEOTIDE SEQUENCE [LARGE SCALE GENOMIC DNA]</scope>
    <source>
        <strain evidence="6">SpSt-110</strain>
    </source>
</reference>
<dbReference type="GO" id="GO:0005524">
    <property type="term" value="F:ATP binding"/>
    <property type="evidence" value="ECO:0007669"/>
    <property type="project" value="UniProtKB-UniRule"/>
</dbReference>
<dbReference type="PANTHER" id="PTHR43146">
    <property type="entry name" value="CANCER-RELATED NUCLEOSIDE-TRIPHOSPHATASE"/>
    <property type="match status" value="1"/>
</dbReference>
<evidence type="ECO:0000256" key="3">
    <source>
        <dbReference type="ARBA" id="ARBA00022840"/>
    </source>
</evidence>
<name>A0A7J3XZU9_9CREN</name>
<dbReference type="SUPFAM" id="SSF52540">
    <property type="entry name" value="P-loop containing nucleoside triphosphate hydrolases"/>
    <property type="match status" value="1"/>
</dbReference>
<dbReference type="InterPro" id="IPR003593">
    <property type="entry name" value="AAA+_ATPase"/>
</dbReference>
<protein>
    <recommendedName>
        <fullName evidence="4">Nucleoside-triphosphatase ENM60_04785</fullName>
        <shortName evidence="4">NTPase</shortName>
        <ecNumber evidence="4">3.6.1.15</ecNumber>
    </recommendedName>
    <alternativeName>
        <fullName evidence="4">Nucleoside triphosphate phosphohydrolase</fullName>
    </alternativeName>
</protein>
<dbReference type="GO" id="GO:0017111">
    <property type="term" value="F:ribonucleoside triphosphate phosphatase activity"/>
    <property type="evidence" value="ECO:0007669"/>
    <property type="project" value="UniProtKB-UniRule"/>
</dbReference>
<dbReference type="EC" id="3.6.1.15" evidence="4"/>
<feature type="binding site" evidence="4">
    <location>
        <begin position="9"/>
        <end position="16"/>
    </location>
    <ligand>
        <name>ATP</name>
        <dbReference type="ChEBI" id="CHEBI:30616"/>
    </ligand>
</feature>
<dbReference type="AlphaFoldDB" id="A0A7J3XZU9"/>
<dbReference type="EMBL" id="DRYK01000061">
    <property type="protein sequence ID" value="HHP68083.1"/>
    <property type="molecule type" value="Genomic_DNA"/>
</dbReference>
<dbReference type="Pfam" id="PF03266">
    <property type="entry name" value="NTPase_1"/>
    <property type="match status" value="1"/>
</dbReference>
<feature type="domain" description="AAA+ ATPase" evidence="5">
    <location>
        <begin position="1"/>
        <end position="162"/>
    </location>
</feature>
<evidence type="ECO:0000256" key="2">
    <source>
        <dbReference type="ARBA" id="ARBA00022801"/>
    </source>
</evidence>
<evidence type="ECO:0000259" key="5">
    <source>
        <dbReference type="SMART" id="SM00382"/>
    </source>
</evidence>
<evidence type="ECO:0000313" key="6">
    <source>
        <dbReference type="EMBL" id="HHP68083.1"/>
    </source>
</evidence>
<feature type="binding site" evidence="4">
    <location>
        <begin position="103"/>
        <end position="110"/>
    </location>
    <ligand>
        <name>ATP</name>
        <dbReference type="ChEBI" id="CHEBI:30616"/>
    </ligand>
</feature>
<keyword evidence="3 4" id="KW-0067">ATP-binding</keyword>
<dbReference type="SMART" id="SM00382">
    <property type="entry name" value="AAA"/>
    <property type="match status" value="1"/>
</dbReference>
<evidence type="ECO:0000256" key="1">
    <source>
        <dbReference type="ARBA" id="ARBA00022741"/>
    </source>
</evidence>
<comment type="function">
    <text evidence="4">Has nucleotide phosphatase activity towards ATP, GTP, CTP, TTP and UTP. May hydrolyze nucleoside diphosphates with lower efficiency.</text>
</comment>
<evidence type="ECO:0000256" key="4">
    <source>
        <dbReference type="HAMAP-Rule" id="MF_00796"/>
    </source>
</evidence>
<comment type="similarity">
    <text evidence="4">Belongs to the THEP1 NTPase family.</text>
</comment>
<gene>
    <name evidence="6" type="ORF">ENM60_04785</name>
</gene>
<comment type="caution">
    <text evidence="6">The sequence shown here is derived from an EMBL/GenBank/DDBJ whole genome shotgun (WGS) entry which is preliminary data.</text>
</comment>
<dbReference type="HAMAP" id="MF_00796">
    <property type="entry name" value="NTPase_1"/>
    <property type="match status" value="1"/>
</dbReference>
<dbReference type="CDD" id="cd19482">
    <property type="entry name" value="RecA-like_Thep1"/>
    <property type="match status" value="1"/>
</dbReference>
<proteinExistence type="inferred from homology"/>
<dbReference type="InterPro" id="IPR004948">
    <property type="entry name" value="Nuc-triphosphatase_THEP1"/>
</dbReference>
<dbReference type="PANTHER" id="PTHR43146:SF1">
    <property type="entry name" value="CANCER-RELATED NUCLEOSIDE-TRIPHOSPHATASE"/>
    <property type="match status" value="1"/>
</dbReference>